<organism evidence="1 2">
    <name type="scientific">Duncaniella freteri</name>
    <dbReference type="NCBI Taxonomy" id="2530391"/>
    <lineage>
        <taxon>Bacteria</taxon>
        <taxon>Pseudomonadati</taxon>
        <taxon>Bacteroidota</taxon>
        <taxon>Bacteroidia</taxon>
        <taxon>Bacteroidales</taxon>
        <taxon>Muribaculaceae</taxon>
        <taxon>Duncaniella</taxon>
    </lineage>
</organism>
<dbReference type="GO" id="GO:0016740">
    <property type="term" value="F:transferase activity"/>
    <property type="evidence" value="ECO:0007669"/>
    <property type="project" value="UniProtKB-KW"/>
</dbReference>
<dbReference type="EMBL" id="SJSA01000001">
    <property type="protein sequence ID" value="TGG39263.1"/>
    <property type="molecule type" value="Genomic_DNA"/>
</dbReference>
<evidence type="ECO:0000313" key="2">
    <source>
        <dbReference type="Proteomes" id="UP000297635"/>
    </source>
</evidence>
<keyword evidence="1" id="KW-0808">Transferase</keyword>
<dbReference type="GeneID" id="82148244"/>
<proteinExistence type="predicted"/>
<keyword evidence="2" id="KW-1185">Reference proteome</keyword>
<sequence length="353" mass="40135">MIKEQCFTKDWFQSMSRKYRYNDLGIIEKVVRAYALLDMLARSGCPFIFKGGTCVGLILGDGTKRLSIDIDIICPPGTNVEEYLDKINDFGFTRTELKERRQAGKDISKTHSKFFYQIAYNDRSNQESYILLDVLYEDTHYNQVNVVDVINQFIELDDAPSTVKVPSIGDILGDKLTAFAPNTTGIPYYKNGNPHSTEIMKQAYDIGRLFDAVDNLEITTKSFHRIALVELGYRNLGSDVSIIFDDIRQTALLIATRGLFGTGDFSLLQDGIKRLGSFIFENRYFIEDAIVDSAKAAYIATCIEKGITNIQKYSLESVTQEMSICTVLPAKLNKLKKSRPEAFYYWYLIDNLM</sequence>
<dbReference type="Gene3D" id="3.10.450.620">
    <property type="entry name" value="JHP933, nucleotidyltransferase-like core domain"/>
    <property type="match status" value="1"/>
</dbReference>
<accession>A0A4Z0V6C0</accession>
<dbReference type="Proteomes" id="UP000297635">
    <property type="component" value="Unassembled WGS sequence"/>
</dbReference>
<dbReference type="AlphaFoldDB" id="A0A4Z0V6C0"/>
<dbReference type="Pfam" id="PF08843">
    <property type="entry name" value="AbiEii"/>
    <property type="match status" value="1"/>
</dbReference>
<dbReference type="RefSeq" id="WP_135469619.1">
    <property type="nucleotide sequence ID" value="NZ_CAXHPU010000100.1"/>
</dbReference>
<name>A0A4Z0V6C0_9BACT</name>
<comment type="caution">
    <text evidence="1">The sequence shown here is derived from an EMBL/GenBank/DDBJ whole genome shotgun (WGS) entry which is preliminary data.</text>
</comment>
<reference evidence="1 2" key="1">
    <citation type="submission" date="2019-02" db="EMBL/GenBank/DDBJ databases">
        <title>Isolation and identification of novel species under the genus Muribaculum.</title>
        <authorList>
            <person name="Miyake S."/>
            <person name="Ding Y."/>
            <person name="Low A."/>
            <person name="Soh M."/>
            <person name="Seedorf H."/>
        </authorList>
    </citation>
    <scope>NUCLEOTIDE SEQUENCE [LARGE SCALE GENOMIC DNA]</scope>
    <source>
        <strain evidence="1 2">TLL-A3</strain>
    </source>
</reference>
<dbReference type="InterPro" id="IPR014942">
    <property type="entry name" value="AbiEii"/>
</dbReference>
<gene>
    <name evidence="1" type="ORF">EZ315_00480</name>
</gene>
<protein>
    <submittedName>
        <fullName evidence="1">Nucleotidyl transferase AbiEii/AbiGii toxin family protein</fullName>
    </submittedName>
</protein>
<evidence type="ECO:0000313" key="1">
    <source>
        <dbReference type="EMBL" id="TGG39263.1"/>
    </source>
</evidence>